<comment type="caution">
    <text evidence="1">The sequence shown here is derived from an EMBL/GenBank/DDBJ whole genome shotgun (WGS) entry which is preliminary data.</text>
</comment>
<evidence type="ECO:0000313" key="1">
    <source>
        <dbReference type="EMBL" id="OHE97983.1"/>
    </source>
</evidence>
<gene>
    <name evidence="1" type="ORF">CORC01_06652</name>
</gene>
<sequence length="58" mass="6281">MSPAAKIAVLVLMLTLLLCAIVYFARNQIHTFATILAHHRAARKEASTTEAASNETTV</sequence>
<proteinExistence type="predicted"/>
<dbReference type="RefSeq" id="XP_022475135.1">
    <property type="nucleotide sequence ID" value="XM_022618291.1"/>
</dbReference>
<dbReference type="GeneID" id="34559801"/>
<name>A0A1G4B9D4_9PEZI</name>
<reference evidence="1 2" key="1">
    <citation type="submission" date="2016-09" db="EMBL/GenBank/DDBJ databases">
        <authorList>
            <person name="Capua I."/>
            <person name="De Benedictis P."/>
            <person name="Joannis T."/>
            <person name="Lombin L.H."/>
            <person name="Cattoli G."/>
        </authorList>
    </citation>
    <scope>NUCLEOTIDE SEQUENCE [LARGE SCALE GENOMIC DNA]</scope>
    <source>
        <strain evidence="1 2">IMI 309357</strain>
    </source>
</reference>
<dbReference type="AlphaFoldDB" id="A0A1G4B9D4"/>
<keyword evidence="2" id="KW-1185">Reference proteome</keyword>
<organism evidence="1 2">
    <name type="scientific">Colletotrichum orchidophilum</name>
    <dbReference type="NCBI Taxonomy" id="1209926"/>
    <lineage>
        <taxon>Eukaryota</taxon>
        <taxon>Fungi</taxon>
        <taxon>Dikarya</taxon>
        <taxon>Ascomycota</taxon>
        <taxon>Pezizomycotina</taxon>
        <taxon>Sordariomycetes</taxon>
        <taxon>Hypocreomycetidae</taxon>
        <taxon>Glomerellales</taxon>
        <taxon>Glomerellaceae</taxon>
        <taxon>Colletotrichum</taxon>
    </lineage>
</organism>
<evidence type="ECO:0000313" key="2">
    <source>
        <dbReference type="Proteomes" id="UP000176998"/>
    </source>
</evidence>
<accession>A0A1G4B9D4</accession>
<dbReference type="Proteomes" id="UP000176998">
    <property type="component" value="Unassembled WGS sequence"/>
</dbReference>
<dbReference type="EMBL" id="MJBS01000051">
    <property type="protein sequence ID" value="OHE97983.1"/>
    <property type="molecule type" value="Genomic_DNA"/>
</dbReference>
<protein>
    <submittedName>
        <fullName evidence="1">Uncharacterized protein</fullName>
    </submittedName>
</protein>